<protein>
    <submittedName>
        <fullName evidence="2">Uncharacterized protein</fullName>
    </submittedName>
</protein>
<reference evidence="2" key="1">
    <citation type="submission" date="2021-01" db="EMBL/GenBank/DDBJ databases">
        <authorList>
            <person name="Corre E."/>
            <person name="Pelletier E."/>
            <person name="Niang G."/>
            <person name="Scheremetjew M."/>
            <person name="Finn R."/>
            <person name="Kale V."/>
            <person name="Holt S."/>
            <person name="Cochrane G."/>
            <person name="Meng A."/>
            <person name="Brown T."/>
            <person name="Cohen L."/>
        </authorList>
    </citation>
    <scope>NUCLEOTIDE SEQUENCE</scope>
    <source>
        <strain evidence="2">CCMP147</strain>
    </source>
</reference>
<gene>
    <name evidence="2" type="ORF">TDUB1175_LOCUS20763</name>
</gene>
<organism evidence="2">
    <name type="scientific">Pseudictyota dubia</name>
    <dbReference type="NCBI Taxonomy" id="2749911"/>
    <lineage>
        <taxon>Eukaryota</taxon>
        <taxon>Sar</taxon>
        <taxon>Stramenopiles</taxon>
        <taxon>Ochrophyta</taxon>
        <taxon>Bacillariophyta</taxon>
        <taxon>Mediophyceae</taxon>
        <taxon>Biddulphiophycidae</taxon>
        <taxon>Eupodiscales</taxon>
        <taxon>Odontellaceae</taxon>
        <taxon>Pseudictyota</taxon>
    </lineage>
</organism>
<sequence>MDEIEEGDESIVDEPKPPSSSSSNRSARKKHKKSKTKQHSLDHLRRRVSDLMALYEERGLFVPLPESLSERGKVWSSRNYGADKKRQRKNAERQLLQDRIEQLERFLSEEHGVCADVSTED</sequence>
<evidence type="ECO:0000256" key="1">
    <source>
        <dbReference type="SAM" id="MobiDB-lite"/>
    </source>
</evidence>
<dbReference type="AlphaFoldDB" id="A0A7R9WEG9"/>
<feature type="compositionally biased region" description="Basic residues" evidence="1">
    <location>
        <begin position="26"/>
        <end position="38"/>
    </location>
</feature>
<name>A0A7R9WEG9_9STRA</name>
<accession>A0A7R9WEG9</accession>
<proteinExistence type="predicted"/>
<feature type="region of interest" description="Disordered" evidence="1">
    <location>
        <begin position="1"/>
        <end position="44"/>
    </location>
</feature>
<evidence type="ECO:0000313" key="2">
    <source>
        <dbReference type="EMBL" id="CAD8322346.1"/>
    </source>
</evidence>
<feature type="compositionally biased region" description="Acidic residues" evidence="1">
    <location>
        <begin position="1"/>
        <end position="12"/>
    </location>
</feature>
<dbReference type="EMBL" id="HBED01041252">
    <property type="protein sequence ID" value="CAD8322346.1"/>
    <property type="molecule type" value="Transcribed_RNA"/>
</dbReference>